<proteinExistence type="predicted"/>
<accession>A0ABQ8DAH3</accession>
<name>A0ABQ8DAH3_BRANA</name>
<keyword evidence="2" id="KW-1185">Reference proteome</keyword>
<evidence type="ECO:0000313" key="2">
    <source>
        <dbReference type="Proteomes" id="UP000824890"/>
    </source>
</evidence>
<sequence>MSKPSNLSTLLP</sequence>
<comment type="caution">
    <text evidence="1">The sequence shown here is derived from an EMBL/GenBank/DDBJ whole genome shotgun (WGS) entry which is preliminary data.</text>
</comment>
<dbReference type="EMBL" id="JAGKQM010000005">
    <property type="protein sequence ID" value="KAH0926355.1"/>
    <property type="molecule type" value="Genomic_DNA"/>
</dbReference>
<reference evidence="1 2" key="1">
    <citation type="submission" date="2021-05" db="EMBL/GenBank/DDBJ databases">
        <title>Genome Assembly of Synthetic Allotetraploid Brassica napus Reveals Homoeologous Exchanges between Subgenomes.</title>
        <authorList>
            <person name="Davis J.T."/>
        </authorList>
    </citation>
    <scope>NUCLEOTIDE SEQUENCE [LARGE SCALE GENOMIC DNA]</scope>
    <source>
        <strain evidence="2">cv. Da-Ae</strain>
        <tissue evidence="1">Seedling</tissue>
    </source>
</reference>
<dbReference type="Proteomes" id="UP000824890">
    <property type="component" value="Unassembled WGS sequence"/>
</dbReference>
<protein>
    <submittedName>
        <fullName evidence="1">Uncharacterized protein</fullName>
    </submittedName>
</protein>
<evidence type="ECO:0000313" key="1">
    <source>
        <dbReference type="EMBL" id="KAH0926355.1"/>
    </source>
</evidence>
<organism evidence="1 2">
    <name type="scientific">Brassica napus</name>
    <name type="common">Rape</name>
    <dbReference type="NCBI Taxonomy" id="3708"/>
    <lineage>
        <taxon>Eukaryota</taxon>
        <taxon>Viridiplantae</taxon>
        <taxon>Streptophyta</taxon>
        <taxon>Embryophyta</taxon>
        <taxon>Tracheophyta</taxon>
        <taxon>Spermatophyta</taxon>
        <taxon>Magnoliopsida</taxon>
        <taxon>eudicotyledons</taxon>
        <taxon>Gunneridae</taxon>
        <taxon>Pentapetalae</taxon>
        <taxon>rosids</taxon>
        <taxon>malvids</taxon>
        <taxon>Brassicales</taxon>
        <taxon>Brassicaceae</taxon>
        <taxon>Brassiceae</taxon>
        <taxon>Brassica</taxon>
    </lineage>
</organism>
<gene>
    <name evidence="1" type="ORF">HID58_018611</name>
</gene>